<organism evidence="9">
    <name type="scientific">Trachelomonas grandis</name>
    <dbReference type="NCBI Taxonomy" id="215769"/>
    <lineage>
        <taxon>Eukaryota</taxon>
        <taxon>Discoba</taxon>
        <taxon>Euglenozoa</taxon>
        <taxon>Euglenida</taxon>
        <taxon>Spirocuta</taxon>
        <taxon>Euglenophyceae</taxon>
        <taxon>Euglenales</taxon>
        <taxon>Euglenaceae</taxon>
        <taxon>Trachelomonas</taxon>
    </lineage>
</organism>
<accession>A0A385UK16</accession>
<feature type="domain" description="Small ribosomal subunit protein uS3 C-terminal" evidence="8">
    <location>
        <begin position="127"/>
        <end position="208"/>
    </location>
</feature>
<dbReference type="InterPro" id="IPR018280">
    <property type="entry name" value="Ribosomal_uS3_CS"/>
</dbReference>
<evidence type="ECO:0000313" key="9">
    <source>
        <dbReference type="EMBL" id="AYB71448.1"/>
    </source>
</evidence>
<keyword evidence="3 5" id="KW-0687">Ribonucleoprotein</keyword>
<geneLocation type="chloroplast" evidence="9"/>
<dbReference type="GO" id="GO:0006412">
    <property type="term" value="P:translation"/>
    <property type="evidence" value="ECO:0007669"/>
    <property type="project" value="UniProtKB-UniRule"/>
</dbReference>
<dbReference type="NCBIfam" id="TIGR01009">
    <property type="entry name" value="rpsC_bact"/>
    <property type="match status" value="1"/>
</dbReference>
<evidence type="ECO:0000256" key="3">
    <source>
        <dbReference type="ARBA" id="ARBA00023274"/>
    </source>
</evidence>
<comment type="similarity">
    <text evidence="1 5 6">Belongs to the universal ribosomal protein uS3 family.</text>
</comment>
<keyword evidence="2 5" id="KW-0689">Ribosomal protein</keyword>
<dbReference type="EMBL" id="MH285877">
    <property type="protein sequence ID" value="AYB71448.1"/>
    <property type="molecule type" value="Genomic_DNA"/>
</dbReference>
<evidence type="ECO:0000256" key="2">
    <source>
        <dbReference type="ARBA" id="ARBA00022980"/>
    </source>
</evidence>
<dbReference type="PANTHER" id="PTHR11760">
    <property type="entry name" value="30S/40S RIBOSOMAL PROTEIN S3"/>
    <property type="match status" value="1"/>
</dbReference>
<dbReference type="GO" id="GO:0009507">
    <property type="term" value="C:chloroplast"/>
    <property type="evidence" value="ECO:0007669"/>
    <property type="project" value="UniProtKB-SubCell"/>
</dbReference>
<dbReference type="Gene3D" id="3.30.300.20">
    <property type="match status" value="1"/>
</dbReference>
<dbReference type="SUPFAM" id="SSF54821">
    <property type="entry name" value="Ribosomal protein S3 C-terminal domain"/>
    <property type="match status" value="1"/>
</dbReference>
<gene>
    <name evidence="5 9" type="primary">rps3</name>
</gene>
<dbReference type="InterPro" id="IPR015946">
    <property type="entry name" value="KH_dom-like_a/b"/>
</dbReference>
<comment type="subcellular location">
    <subcellularLocation>
        <location evidence="5 7">Plastid</location>
        <location evidence="5 7">Chloroplast</location>
    </subcellularLocation>
</comment>
<comment type="subunit">
    <text evidence="5 7">Part of the 30S ribosomal subunit.</text>
</comment>
<dbReference type="SUPFAM" id="SSF54814">
    <property type="entry name" value="Prokaryotic type KH domain (KH-domain type II)"/>
    <property type="match status" value="1"/>
</dbReference>
<sequence length="210" mass="24535">MGQKIHPVGFRIGIYQEPSAIWYSKDKSYAFFVKQDIFIRDFFKKNLVNINFYKLNISRKLNFIFIQISTIKSSTVFLNENKISFLRSKLMEQLKLNFNKQITDIIINILQINNINKDAEVLAEFAKQQIQKRTPFRRVMKSIILKAKKESIQGIKIQISGRLNGAEIARTEWSRDGRVPLHTLTAEINYAFSTAQTIYGIIGIKIWIFH</sequence>
<protein>
    <recommendedName>
        <fullName evidence="4 5">Small ribosomal subunit protein uS3c</fullName>
    </recommendedName>
</protein>
<dbReference type="HAMAP" id="MF_01309_B">
    <property type="entry name" value="Ribosomal_uS3_B"/>
    <property type="match status" value="1"/>
</dbReference>
<dbReference type="InterPro" id="IPR036419">
    <property type="entry name" value="Ribosomal_S3_C_sf"/>
</dbReference>
<dbReference type="GO" id="GO:0003723">
    <property type="term" value="F:RNA binding"/>
    <property type="evidence" value="ECO:0007669"/>
    <property type="project" value="InterPro"/>
</dbReference>
<keyword evidence="7 9" id="KW-0934">Plastid</keyword>
<evidence type="ECO:0000256" key="7">
    <source>
        <dbReference type="RuleBase" id="RU003626"/>
    </source>
</evidence>
<evidence type="ECO:0000256" key="5">
    <source>
        <dbReference type="HAMAP-Rule" id="MF_01309"/>
    </source>
</evidence>
<name>A0A385UK16_9EUGL</name>
<dbReference type="GO" id="GO:0003735">
    <property type="term" value="F:structural constituent of ribosome"/>
    <property type="evidence" value="ECO:0007669"/>
    <property type="project" value="InterPro"/>
</dbReference>
<evidence type="ECO:0000256" key="6">
    <source>
        <dbReference type="RuleBase" id="RU003624"/>
    </source>
</evidence>
<reference evidence="9" key="1">
    <citation type="journal article" date="2018" name="J. Eukaryot. Microbiol.">
        <title>Intrageneric Variability Between the Chloroplast Genomes of Trachelomonas grandis and Trachelomonas volvocina and Phylogenomic Analysis of Phototrophic Euglenoids.</title>
        <authorList>
            <person name="Dabbagh N."/>
            <person name="Preisfeld A."/>
        </authorList>
    </citation>
    <scope>NUCLEOTIDE SEQUENCE</scope>
</reference>
<dbReference type="PANTHER" id="PTHR11760:SF19">
    <property type="entry name" value="SMALL RIBOSOMAL SUBUNIT PROTEIN US3C"/>
    <property type="match status" value="1"/>
</dbReference>
<dbReference type="AlphaFoldDB" id="A0A385UK16"/>
<keyword evidence="7 9" id="KW-0150">Chloroplast</keyword>
<dbReference type="InterPro" id="IPR057258">
    <property type="entry name" value="Ribosomal_uS3"/>
</dbReference>
<dbReference type="GO" id="GO:0022627">
    <property type="term" value="C:cytosolic small ribosomal subunit"/>
    <property type="evidence" value="ECO:0007669"/>
    <property type="project" value="TreeGrafter"/>
</dbReference>
<dbReference type="PROSITE" id="PS00548">
    <property type="entry name" value="RIBOSOMAL_S3"/>
    <property type="match status" value="1"/>
</dbReference>
<evidence type="ECO:0000256" key="4">
    <source>
        <dbReference type="ARBA" id="ARBA00035154"/>
    </source>
</evidence>
<dbReference type="Pfam" id="PF00189">
    <property type="entry name" value="Ribosomal_S3_C"/>
    <property type="match status" value="1"/>
</dbReference>
<dbReference type="Gene3D" id="3.30.1140.32">
    <property type="entry name" value="Ribosomal protein S3, C-terminal domain"/>
    <property type="match status" value="1"/>
</dbReference>
<dbReference type="InterPro" id="IPR009019">
    <property type="entry name" value="KH_sf_prok-type"/>
</dbReference>
<evidence type="ECO:0000259" key="8">
    <source>
        <dbReference type="Pfam" id="PF00189"/>
    </source>
</evidence>
<proteinExistence type="inferred from homology"/>
<dbReference type="InterPro" id="IPR005704">
    <property type="entry name" value="Ribosomal_uS3_bac-typ"/>
</dbReference>
<dbReference type="InterPro" id="IPR001351">
    <property type="entry name" value="Ribosomal_uS3_C"/>
</dbReference>
<evidence type="ECO:0000256" key="1">
    <source>
        <dbReference type="ARBA" id="ARBA00010761"/>
    </source>
</evidence>